<dbReference type="KEGG" id="fit:Fi14EGH31_07480"/>
<feature type="domain" description="CAAX prenyl protease 2/Lysostaphin resistance protein A-like" evidence="2">
    <location>
        <begin position="67"/>
        <end position="166"/>
    </location>
</feature>
<dbReference type="Proteomes" id="UP000593842">
    <property type="component" value="Chromosome"/>
</dbReference>
<feature type="transmembrane region" description="Helical" evidence="1">
    <location>
        <begin position="68"/>
        <end position="90"/>
    </location>
</feature>
<feature type="transmembrane region" description="Helical" evidence="1">
    <location>
        <begin position="102"/>
        <end position="122"/>
    </location>
</feature>
<evidence type="ECO:0000313" key="4">
    <source>
        <dbReference type="Proteomes" id="UP000593842"/>
    </source>
</evidence>
<dbReference type="EMBL" id="AP024085">
    <property type="protein sequence ID" value="BCL57036.1"/>
    <property type="molecule type" value="Genomic_DNA"/>
</dbReference>
<keyword evidence="1" id="KW-0812">Transmembrane</keyword>
<evidence type="ECO:0000313" key="3">
    <source>
        <dbReference type="EMBL" id="BCL57036.1"/>
    </source>
</evidence>
<accession>A0A7I8DY93</accession>
<keyword evidence="1" id="KW-1133">Transmembrane helix</keyword>
<evidence type="ECO:0000256" key="1">
    <source>
        <dbReference type="SAM" id="Phobius"/>
    </source>
</evidence>
<proteinExistence type="predicted"/>
<dbReference type="PANTHER" id="PTHR36435:SF1">
    <property type="entry name" value="CAAX AMINO TERMINAL PROTEASE FAMILY PROTEIN"/>
    <property type="match status" value="1"/>
</dbReference>
<feature type="transmembrane region" description="Helical" evidence="1">
    <location>
        <begin position="20"/>
        <end position="48"/>
    </location>
</feature>
<dbReference type="PANTHER" id="PTHR36435">
    <property type="entry name" value="SLR1288 PROTEIN"/>
    <property type="match status" value="1"/>
</dbReference>
<dbReference type="GO" id="GO:0004175">
    <property type="term" value="F:endopeptidase activity"/>
    <property type="evidence" value="ECO:0007669"/>
    <property type="project" value="UniProtKB-ARBA"/>
</dbReference>
<evidence type="ECO:0000259" key="2">
    <source>
        <dbReference type="Pfam" id="PF02517"/>
    </source>
</evidence>
<dbReference type="InterPro" id="IPR052710">
    <property type="entry name" value="CAAX_protease"/>
</dbReference>
<dbReference type="RefSeq" id="WP_147358359.1">
    <property type="nucleotide sequence ID" value="NZ_DAWBZG010000088.1"/>
</dbReference>
<dbReference type="InterPro" id="IPR003675">
    <property type="entry name" value="Rce1/LyrA-like_dom"/>
</dbReference>
<sequence>MIRISRKEFDNIIEQINEVLDTGAFITAVVTFMIFAINIALTFLSYTLFKQTTVNNNIISMLYSKHPYITGLIVILLLPFVEEILFKAQIFKNTKFLDNHKVIKTIIIALLFACFHCITEIVTLNYKVIISMINYILFYSITNTIYIRSNYNIMKPIAIHMLLNALSLIISL</sequence>
<gene>
    <name evidence="3" type="ORF">Fi14EGH31_07480</name>
</gene>
<protein>
    <recommendedName>
        <fullName evidence="2">CAAX prenyl protease 2/Lysostaphin resistance protein A-like domain-containing protein</fullName>
    </recommendedName>
</protein>
<dbReference type="GO" id="GO:0080120">
    <property type="term" value="P:CAAX-box protein maturation"/>
    <property type="evidence" value="ECO:0007669"/>
    <property type="project" value="UniProtKB-ARBA"/>
</dbReference>
<feature type="transmembrane region" description="Helical" evidence="1">
    <location>
        <begin position="128"/>
        <end position="146"/>
    </location>
</feature>
<dbReference type="AlphaFoldDB" id="A0A7I8DY93"/>
<reference evidence="4" key="1">
    <citation type="submission" date="2020-09" db="EMBL/GenBank/DDBJ databases">
        <title>Complete genome sequencing of Faecalibacillus intestinalis strain 14EGH31.</title>
        <authorList>
            <person name="Sakamoto M."/>
            <person name="Murakami T."/>
            <person name="Mori H."/>
        </authorList>
    </citation>
    <scope>NUCLEOTIDE SEQUENCE [LARGE SCALE GENOMIC DNA]</scope>
    <source>
        <strain evidence="4">14EGH31</strain>
    </source>
</reference>
<organism evidence="3 4">
    <name type="scientific">Faecalibacillus intestinalis</name>
    <dbReference type="NCBI Taxonomy" id="1982626"/>
    <lineage>
        <taxon>Bacteria</taxon>
        <taxon>Bacillati</taxon>
        <taxon>Bacillota</taxon>
        <taxon>Erysipelotrichia</taxon>
        <taxon>Erysipelotrichales</taxon>
        <taxon>Coprobacillaceae</taxon>
        <taxon>Faecalibacillus</taxon>
    </lineage>
</organism>
<name>A0A7I8DY93_9FIRM</name>
<dbReference type="Pfam" id="PF02517">
    <property type="entry name" value="Rce1-like"/>
    <property type="match status" value="1"/>
</dbReference>
<keyword evidence="1" id="KW-0472">Membrane</keyword>